<dbReference type="InterPro" id="IPR005901">
    <property type="entry name" value="GLPGLI"/>
</dbReference>
<proteinExistence type="predicted"/>
<dbReference type="Pfam" id="PF09697">
    <property type="entry name" value="Porph_ging"/>
    <property type="match status" value="1"/>
</dbReference>
<organism evidence="1 2">
    <name type="scientific">Chitinophaga oryzae</name>
    <dbReference type="NCBI Taxonomy" id="2725414"/>
    <lineage>
        <taxon>Bacteria</taxon>
        <taxon>Pseudomonadati</taxon>
        <taxon>Bacteroidota</taxon>
        <taxon>Chitinophagia</taxon>
        <taxon>Chitinophagales</taxon>
        <taxon>Chitinophagaceae</taxon>
        <taxon>Chitinophaga</taxon>
    </lineage>
</organism>
<dbReference type="Proteomes" id="UP000502421">
    <property type="component" value="Chromosome"/>
</dbReference>
<dbReference type="NCBIfam" id="TIGR01200">
    <property type="entry name" value="GLPGLI"/>
    <property type="match status" value="1"/>
</dbReference>
<dbReference type="AlphaFoldDB" id="A0AAE6ZN65"/>
<reference evidence="2" key="1">
    <citation type="submission" date="2020-04" db="EMBL/GenBank/DDBJ databases">
        <authorList>
            <person name="Kittiwongwattana C."/>
        </authorList>
    </citation>
    <scope>NUCLEOTIDE SEQUENCE [LARGE SCALE GENOMIC DNA]</scope>
    <source>
        <strain evidence="2">1310</strain>
    </source>
</reference>
<dbReference type="EMBL" id="CP051205">
    <property type="protein sequence ID" value="QJB36102.1"/>
    <property type="molecule type" value="Genomic_DNA"/>
</dbReference>
<sequence>MTIMVAALPGAGQAPVVIEEGKIVFERKINGHKIMTTMSESGGFPKERLETYKNSTPVFSVSYFTLHFNNNTTVYQPEQGTTGTPVSIDEWFVMVANDNIVQTDLSQGQFIAGKNVFGSNYIVADSLRKIKWKITSEVRTIAGFQCRRANALIMDSIYVVAFYTNEIAPRGGPESFYGLPGMILGVALPYEHITWFAQQVYTSASVNPVKGISGKKRLSSQDYATQINNLTKSWGKASPLVTRKALL</sequence>
<protein>
    <submittedName>
        <fullName evidence="1">GLPGLI family protein</fullName>
    </submittedName>
</protein>
<accession>A0AAE6ZN65</accession>
<dbReference type="KEGG" id="coy:HF329_13060"/>
<gene>
    <name evidence="1" type="ORF">HF329_13060</name>
</gene>
<evidence type="ECO:0000313" key="2">
    <source>
        <dbReference type="Proteomes" id="UP000502421"/>
    </source>
</evidence>
<name>A0AAE6ZN65_9BACT</name>
<evidence type="ECO:0000313" key="1">
    <source>
        <dbReference type="EMBL" id="QJB36102.1"/>
    </source>
</evidence>